<proteinExistence type="predicted"/>
<dbReference type="OrthoDB" id="6157693at2759"/>
<reference evidence="2 3" key="2">
    <citation type="submission" date="2018-11" db="EMBL/GenBank/DDBJ databases">
        <authorList>
            <consortium name="Pathogen Informatics"/>
        </authorList>
    </citation>
    <scope>NUCLEOTIDE SEQUENCE [LARGE SCALE GENOMIC DNA]</scope>
    <source>
        <strain evidence="2 3">Egypt</strain>
    </source>
</reference>
<dbReference type="GO" id="GO:0003676">
    <property type="term" value="F:nucleic acid binding"/>
    <property type="evidence" value="ECO:0007669"/>
    <property type="project" value="InterPro"/>
</dbReference>
<evidence type="ECO:0000313" key="3">
    <source>
        <dbReference type="Proteomes" id="UP000272942"/>
    </source>
</evidence>
<name>A0A183B439_9TREM</name>
<dbReference type="InterPro" id="IPR004875">
    <property type="entry name" value="DDE_SF_endonuclease_dom"/>
</dbReference>
<gene>
    <name evidence="2" type="ORF">ECPE_LOCUS13974</name>
</gene>
<evidence type="ECO:0000259" key="1">
    <source>
        <dbReference type="Pfam" id="PF03184"/>
    </source>
</evidence>
<dbReference type="EMBL" id="UZAN01056404">
    <property type="protein sequence ID" value="VDP91246.1"/>
    <property type="molecule type" value="Genomic_DNA"/>
</dbReference>
<organism evidence="4">
    <name type="scientific">Echinostoma caproni</name>
    <dbReference type="NCBI Taxonomy" id="27848"/>
    <lineage>
        <taxon>Eukaryota</taxon>
        <taxon>Metazoa</taxon>
        <taxon>Spiralia</taxon>
        <taxon>Lophotrochozoa</taxon>
        <taxon>Platyhelminthes</taxon>
        <taxon>Trematoda</taxon>
        <taxon>Digenea</taxon>
        <taxon>Plagiorchiida</taxon>
        <taxon>Echinostomata</taxon>
        <taxon>Echinostomatoidea</taxon>
        <taxon>Echinostomatidae</taxon>
        <taxon>Echinostoma</taxon>
    </lineage>
</organism>
<keyword evidence="3" id="KW-1185">Reference proteome</keyword>
<evidence type="ECO:0000313" key="4">
    <source>
        <dbReference type="WBParaSite" id="ECPE_0001401401-mRNA-1"/>
    </source>
</evidence>
<dbReference type="Pfam" id="PF03184">
    <property type="entry name" value="DDE_1"/>
    <property type="match status" value="1"/>
</dbReference>
<sequence length="155" mass="17863">MDNAPCHNQAAVFSNVKLVRLPPNCSSMLQPMDQGVIWSFKCSFRKHLLEYVSSLIEDEKCIMKAEVDILMAMHLIKKAWVSVHPHVLINAFMKAGFKSTLIQPVMQPPEDKCDLIEDLTHYTSTDDRLFEEEIACFEDDDEEVGYLKFLYQVSF</sequence>
<evidence type="ECO:0000313" key="2">
    <source>
        <dbReference type="EMBL" id="VDP91246.1"/>
    </source>
</evidence>
<dbReference type="AlphaFoldDB" id="A0A183B439"/>
<dbReference type="Proteomes" id="UP000272942">
    <property type="component" value="Unassembled WGS sequence"/>
</dbReference>
<protein>
    <submittedName>
        <fullName evidence="4">DDE-1 domain-containing protein</fullName>
    </submittedName>
</protein>
<reference evidence="4" key="1">
    <citation type="submission" date="2016-06" db="UniProtKB">
        <authorList>
            <consortium name="WormBaseParasite"/>
        </authorList>
    </citation>
    <scope>IDENTIFICATION</scope>
</reference>
<accession>A0A183B439</accession>
<dbReference type="WBParaSite" id="ECPE_0001401401-mRNA-1">
    <property type="protein sequence ID" value="ECPE_0001401401-mRNA-1"/>
    <property type="gene ID" value="ECPE_0001401401"/>
</dbReference>
<feature type="domain" description="DDE-1" evidence="1">
    <location>
        <begin position="2"/>
        <end position="92"/>
    </location>
</feature>